<proteinExistence type="predicted"/>
<dbReference type="AlphaFoldDB" id="A0A915JD94"/>
<evidence type="ECO:0000313" key="2">
    <source>
        <dbReference type="WBParaSite" id="nRc.2.0.1.t24478-RA"/>
    </source>
</evidence>
<dbReference type="Proteomes" id="UP000887565">
    <property type="component" value="Unplaced"/>
</dbReference>
<reference evidence="2" key="1">
    <citation type="submission" date="2022-11" db="UniProtKB">
        <authorList>
            <consortium name="WormBaseParasite"/>
        </authorList>
    </citation>
    <scope>IDENTIFICATION</scope>
</reference>
<sequence length="94" mass="10919">MDKIRRKEVGRQSSHQLKKFYGLLGGRLVLRAAYNFGFKNPKTKLLDNGQPPPFCSMNLKGDHFFKYRPKRIVDGRTPEPYEVPWVRLIVKGDA</sequence>
<dbReference type="WBParaSite" id="nRc.2.0.1.t24478-RA">
    <property type="protein sequence ID" value="nRc.2.0.1.t24478-RA"/>
    <property type="gene ID" value="nRc.2.0.1.g24478"/>
</dbReference>
<name>A0A915JD94_ROMCU</name>
<keyword evidence="1" id="KW-1185">Reference proteome</keyword>
<protein>
    <submittedName>
        <fullName evidence="2">Uncharacterized protein</fullName>
    </submittedName>
</protein>
<organism evidence="1 2">
    <name type="scientific">Romanomermis culicivorax</name>
    <name type="common">Nematode worm</name>
    <dbReference type="NCBI Taxonomy" id="13658"/>
    <lineage>
        <taxon>Eukaryota</taxon>
        <taxon>Metazoa</taxon>
        <taxon>Ecdysozoa</taxon>
        <taxon>Nematoda</taxon>
        <taxon>Enoplea</taxon>
        <taxon>Dorylaimia</taxon>
        <taxon>Mermithida</taxon>
        <taxon>Mermithoidea</taxon>
        <taxon>Mermithidae</taxon>
        <taxon>Romanomermis</taxon>
    </lineage>
</organism>
<evidence type="ECO:0000313" key="1">
    <source>
        <dbReference type="Proteomes" id="UP000887565"/>
    </source>
</evidence>
<accession>A0A915JD94</accession>